<dbReference type="AlphaFoldDB" id="A0AAV9UJP4"/>
<comment type="caution">
    <text evidence="2">The sequence shown here is derived from an EMBL/GenBank/DDBJ whole genome shotgun (WGS) entry which is preliminary data.</text>
</comment>
<accession>A0AAV9UJP4</accession>
<dbReference type="GO" id="GO:0016407">
    <property type="term" value="F:acetyltransferase activity"/>
    <property type="evidence" value="ECO:0007669"/>
    <property type="project" value="InterPro"/>
</dbReference>
<dbReference type="PANTHER" id="PTHR11786">
    <property type="entry name" value="N-HYDROXYARYLAMINE O-ACETYLTRANSFERASE"/>
    <property type="match status" value="1"/>
</dbReference>
<protein>
    <submittedName>
        <fullName evidence="2">N-terminal acetyltransferase</fullName>
    </submittedName>
</protein>
<evidence type="ECO:0000256" key="1">
    <source>
        <dbReference type="ARBA" id="ARBA00006547"/>
    </source>
</evidence>
<organism evidence="2 3">
    <name type="scientific">Orbilia brochopaga</name>
    <dbReference type="NCBI Taxonomy" id="3140254"/>
    <lineage>
        <taxon>Eukaryota</taxon>
        <taxon>Fungi</taxon>
        <taxon>Dikarya</taxon>
        <taxon>Ascomycota</taxon>
        <taxon>Pezizomycotina</taxon>
        <taxon>Orbiliomycetes</taxon>
        <taxon>Orbiliales</taxon>
        <taxon>Orbiliaceae</taxon>
        <taxon>Orbilia</taxon>
    </lineage>
</organism>
<comment type="similarity">
    <text evidence="1">Belongs to the arylamine N-acetyltransferase family.</text>
</comment>
<dbReference type="InterPro" id="IPR038765">
    <property type="entry name" value="Papain-like_cys_pep_sf"/>
</dbReference>
<evidence type="ECO:0000313" key="2">
    <source>
        <dbReference type="EMBL" id="KAK6341321.1"/>
    </source>
</evidence>
<proteinExistence type="inferred from homology"/>
<dbReference type="Pfam" id="PF00797">
    <property type="entry name" value="Acetyltransf_2"/>
    <property type="match status" value="1"/>
</dbReference>
<dbReference type="InterPro" id="IPR001447">
    <property type="entry name" value="Arylamine_N-AcTrfase"/>
</dbReference>
<dbReference type="PANTHER" id="PTHR11786:SF0">
    <property type="entry name" value="ARYLAMINE N-ACETYLTRANSFERASE 4-RELATED"/>
    <property type="match status" value="1"/>
</dbReference>
<name>A0AAV9UJP4_9PEZI</name>
<evidence type="ECO:0000313" key="3">
    <source>
        <dbReference type="Proteomes" id="UP001375240"/>
    </source>
</evidence>
<reference evidence="2 3" key="1">
    <citation type="submission" date="2019-10" db="EMBL/GenBank/DDBJ databases">
        <authorList>
            <person name="Palmer J.M."/>
        </authorList>
    </citation>
    <scope>NUCLEOTIDE SEQUENCE [LARGE SCALE GENOMIC DNA]</scope>
    <source>
        <strain evidence="2 3">TWF696</strain>
    </source>
</reference>
<dbReference type="EMBL" id="JAVHNQ010000007">
    <property type="protein sequence ID" value="KAK6341321.1"/>
    <property type="molecule type" value="Genomic_DNA"/>
</dbReference>
<sequence>MSNCTATDFGYLEGALEPPALTDSEVIEYLRFLFGNDEIPGILPPTLGNLTTIMLRHLSCVPCNNIEMHYSPSHMITMSLPHIFDKVVRRERGGWSMELNTLFTALLAALGYTVWMAPARVALSQWYKPSTGAMRGFFGAIHCVNLVEFCDAETGKPQIYLADIGYGHKNILAPIPLVRSAFDGDPYPGVFEESHRLIRISPPQCRRAQLHWLLQYRSKDGEPWQDLYTFQESEMTFGDCEISSWWLNTRQMMVVDNVVSTRIVRVGDEAVGKLILINGSLTHLHESSAAGEYEVVEQVTELVSEKKRVKSLSKKFGIKLSPKEKKAIRGWPTELLESQSDCGGRSGVDAHAGRRLQFTWT</sequence>
<gene>
    <name evidence="2" type="primary">NAT3_2</name>
    <name evidence="2" type="ORF">TWF696_008400</name>
</gene>
<dbReference type="SUPFAM" id="SSF54001">
    <property type="entry name" value="Cysteine proteinases"/>
    <property type="match status" value="1"/>
</dbReference>
<keyword evidence="3" id="KW-1185">Reference proteome</keyword>
<dbReference type="InterPro" id="IPR053710">
    <property type="entry name" value="Arylamine_NAT_domain_sf"/>
</dbReference>
<dbReference type="Gene3D" id="3.30.2140.20">
    <property type="match status" value="1"/>
</dbReference>
<dbReference type="Proteomes" id="UP001375240">
    <property type="component" value="Unassembled WGS sequence"/>
</dbReference>